<evidence type="ECO:0000259" key="4">
    <source>
        <dbReference type="Pfam" id="PF07064"/>
    </source>
</evidence>
<dbReference type="GO" id="GO:0005829">
    <property type="term" value="C:cytosol"/>
    <property type="evidence" value="ECO:0007669"/>
    <property type="project" value="TreeGrafter"/>
</dbReference>
<sequence length="1136" mass="124413">MYWPINAANILSPPYPLAGETITAMRPNRRGNMFVTLTKNGLGVWDVRPNVLQAAVVRTKESLDRWGENIDVFWSYDNRGIIILTSTSHLLVYQLVSTGQAVFTHPMPASFPPGVGAGEGDLLTGWTLKPLGAGFVMGGITTLLAQPHALMFGLRHPPSVLTVPWPIPTEYLTPAGSTFPPNPLDGTATGQEDIEQWEVSQGSDWISSSEGGSIPVHLSISRTQGLPTLHALRTADGRVYAMYRDQQLAKLNLSPSNPSTPNSRPSPSLLPPHQAPQSAYFPTHGQSSAPRYTGHLLHPLVKQSTEGLVDATEKLDLASDLDSRQTEARDAAVEVTVNGRFGLVAIGTNSGTVEIIAVPPYPASPRWSHTLDLKHSASLRTTPGQVQRMSWTTDGYALAVGYEHGWAVWSVGGRLGGWGMADSEESDVEKEGFMHGVKDLFWAPGNLELFALSSPTANNHQLYVIPFTKSATTSQHSPDNTRYAFLQMDDKVMVYRGADQPDMSVINPESAVWQNIKVPEAYIATNWPIRYASISSDGNLIAVAGRRGLTHYSNNSGRWKLFEDERQERDFVVRGGLLWFRHILIAGVDVDRSHQIRLYSRDADLADQHILFLQSMPAPILVMSLLDNSLLVYTADNTLYHFLIVASGQSVKLNACGSISFAGIVQVPSRVRALSWLVPRAQKELGDPADDLIVATIIFLVDGKLVLLRPRRAGNDEVRYDLQILADRIESYWTHLRGVGTLENSLWGFDGKGMRIWLDALTIEATQLDTAKDAYETVKESIYLALDFHPLSILMDKGIIIGVNHETSTRSLPFSLFKVSTGSHLFLPPFLRYHLSRRRVASALTFAANYSSLVYFAHSLEVLLHSVLEDEVESGVDLLPTVVNFLDHFPESLEVVVGCARKTEVDRWGVLFDVVGKPRGLFETCLREGMLKTAAGYLLVLQNLEELDNVKDTVRVLRLAMVAKEDKLCKEVLRFLQSIDDSGEAFRAALEDVGLSPSEAILSDDPEASEPSLVRHTPQPVANTSLTAASNTELPSSSLTSGPTSSAVSPTPPRTSSHTPLSLPSDFRADQRTPSPGSAQVEAIRNGQEGRVTSPFQLSSPRSWTSPPSPLTVETMPDQPTLPTPPAVPGTDNQLT</sequence>
<dbReference type="PANTHER" id="PTHR22746:SF10">
    <property type="entry name" value="GUANINE NUCLEOTIDE EXCHANGE FACTOR SUBUNIT RIC1"/>
    <property type="match status" value="1"/>
</dbReference>
<feature type="region of interest" description="Disordered" evidence="3">
    <location>
        <begin position="252"/>
        <end position="292"/>
    </location>
</feature>
<evidence type="ECO:0000313" key="5">
    <source>
        <dbReference type="EMBL" id="KAK1921027.1"/>
    </source>
</evidence>
<organism evidence="5 6">
    <name type="scientific">Papiliotrema laurentii</name>
    <name type="common">Cryptococcus laurentii</name>
    <dbReference type="NCBI Taxonomy" id="5418"/>
    <lineage>
        <taxon>Eukaryota</taxon>
        <taxon>Fungi</taxon>
        <taxon>Dikarya</taxon>
        <taxon>Basidiomycota</taxon>
        <taxon>Agaricomycotina</taxon>
        <taxon>Tremellomycetes</taxon>
        <taxon>Tremellales</taxon>
        <taxon>Rhynchogastremaceae</taxon>
        <taxon>Papiliotrema</taxon>
    </lineage>
</organism>
<feature type="compositionally biased region" description="Low complexity" evidence="3">
    <location>
        <begin position="1034"/>
        <end position="1046"/>
    </location>
</feature>
<dbReference type="GO" id="GO:0042147">
    <property type="term" value="P:retrograde transport, endosome to Golgi"/>
    <property type="evidence" value="ECO:0007669"/>
    <property type="project" value="TreeGrafter"/>
</dbReference>
<comment type="subcellular location">
    <subcellularLocation>
        <location evidence="1">Membrane</location>
    </subcellularLocation>
</comment>
<comment type="caution">
    <text evidence="5">The sequence shown here is derived from an EMBL/GenBank/DDBJ whole genome shotgun (WGS) entry which is preliminary data.</text>
</comment>
<evidence type="ECO:0000256" key="3">
    <source>
        <dbReference type="SAM" id="MobiDB-lite"/>
    </source>
</evidence>
<dbReference type="GO" id="GO:0000139">
    <property type="term" value="C:Golgi membrane"/>
    <property type="evidence" value="ECO:0007669"/>
    <property type="project" value="TreeGrafter"/>
</dbReference>
<dbReference type="PANTHER" id="PTHR22746">
    <property type="entry name" value="RAB6A-GEF COMPLEX PARTNER PROTEIN 1"/>
    <property type="match status" value="1"/>
</dbReference>
<evidence type="ECO:0000256" key="1">
    <source>
        <dbReference type="ARBA" id="ARBA00004370"/>
    </source>
</evidence>
<feature type="domain" description="RIC1 C-terminal alpha solenoid region" evidence="4">
    <location>
        <begin position="830"/>
        <end position="994"/>
    </location>
</feature>
<dbReference type="Pfam" id="PF25440">
    <property type="entry name" value="Beta-prop_RIC1_2nd"/>
    <property type="match status" value="1"/>
</dbReference>
<proteinExistence type="predicted"/>
<dbReference type="Proteomes" id="UP001182556">
    <property type="component" value="Unassembled WGS sequence"/>
</dbReference>
<dbReference type="InterPro" id="IPR009771">
    <property type="entry name" value="RIC1_C"/>
</dbReference>
<feature type="compositionally biased region" description="Low complexity" evidence="3">
    <location>
        <begin position="1054"/>
        <end position="1065"/>
    </location>
</feature>
<dbReference type="Pfam" id="PF07064">
    <property type="entry name" value="RIC1"/>
    <property type="match status" value="1"/>
</dbReference>
<gene>
    <name evidence="5" type="ORF">DB88DRAFT_120052</name>
</gene>
<dbReference type="GO" id="GO:0006886">
    <property type="term" value="P:intracellular protein transport"/>
    <property type="evidence" value="ECO:0007669"/>
    <property type="project" value="InterPro"/>
</dbReference>
<keyword evidence="6" id="KW-1185">Reference proteome</keyword>
<evidence type="ECO:0000313" key="6">
    <source>
        <dbReference type="Proteomes" id="UP001182556"/>
    </source>
</evidence>
<keyword evidence="2" id="KW-0472">Membrane</keyword>
<feature type="compositionally biased region" description="Low complexity" evidence="3">
    <location>
        <begin position="252"/>
        <end position="267"/>
    </location>
</feature>
<dbReference type="SUPFAM" id="SSF50978">
    <property type="entry name" value="WD40 repeat-like"/>
    <property type="match status" value="1"/>
</dbReference>
<name>A0AAD9FPW1_PAPLA</name>
<protein>
    <submittedName>
        <fullName evidence="5">RIC1-domain-containing protein</fullName>
    </submittedName>
</protein>
<dbReference type="AlphaFoldDB" id="A0AAD9FPW1"/>
<dbReference type="InterPro" id="IPR040096">
    <property type="entry name" value="Ric1"/>
</dbReference>
<dbReference type="GO" id="GO:0034066">
    <property type="term" value="C:Ric1-Rgp1 guanyl-nucleotide exchange factor complex"/>
    <property type="evidence" value="ECO:0007669"/>
    <property type="project" value="InterPro"/>
</dbReference>
<evidence type="ECO:0000256" key="2">
    <source>
        <dbReference type="ARBA" id="ARBA00023136"/>
    </source>
</evidence>
<feature type="region of interest" description="Disordered" evidence="3">
    <location>
        <begin position="1029"/>
        <end position="1136"/>
    </location>
</feature>
<dbReference type="InterPro" id="IPR036322">
    <property type="entry name" value="WD40_repeat_dom_sf"/>
</dbReference>
<dbReference type="EMBL" id="JAODAN010000012">
    <property type="protein sequence ID" value="KAK1921027.1"/>
    <property type="molecule type" value="Genomic_DNA"/>
</dbReference>
<accession>A0AAD9FPW1</accession>
<reference evidence="5" key="1">
    <citation type="submission" date="2023-02" db="EMBL/GenBank/DDBJ databases">
        <title>Identification and recombinant expression of a fungal hydrolase from Papiliotrema laurentii that hydrolyzes apple cutin and clears colloidal polyester polyurethane.</title>
        <authorList>
            <consortium name="DOE Joint Genome Institute"/>
            <person name="Roman V.A."/>
            <person name="Bojanowski C."/>
            <person name="Crable B.R."/>
            <person name="Wagner D.N."/>
            <person name="Hung C.S."/>
            <person name="Nadeau L.J."/>
            <person name="Schratz L."/>
            <person name="Haridas S."/>
            <person name="Pangilinan J."/>
            <person name="Lipzen A."/>
            <person name="Na H."/>
            <person name="Yan M."/>
            <person name="Ng V."/>
            <person name="Grigoriev I.V."/>
            <person name="Spatafora J.W."/>
            <person name="Barlow D."/>
            <person name="Biffinger J."/>
            <person name="Kelley-Loughnane N."/>
            <person name="Varaljay V.A."/>
            <person name="Crookes-Goodson W.J."/>
        </authorList>
    </citation>
    <scope>NUCLEOTIDE SEQUENCE</scope>
    <source>
        <strain evidence="5">5307AH</strain>
    </source>
</reference>